<sequence>MGIITVKLKVSNPKKKNKTLEKDFLVDSGAQYTVLPENDWKKLDIQPTKVQSFGLADGRVIKRKIGWAFLEYENNSGYSPVVLGKKNDSNLLGVVTLEMMGLALDPFQRKIYKAKLLL</sequence>
<dbReference type="AlphaFoldDB" id="A0A1F5DH90"/>
<dbReference type="Pfam" id="PF13975">
    <property type="entry name" value="gag-asp_proteas"/>
    <property type="match status" value="1"/>
</dbReference>
<reference evidence="3 4" key="1">
    <citation type="journal article" date="2016" name="Nat. Commun.">
        <title>Thousands of microbial genomes shed light on interconnected biogeochemical processes in an aquifer system.</title>
        <authorList>
            <person name="Anantharaman K."/>
            <person name="Brown C.T."/>
            <person name="Hug L.A."/>
            <person name="Sharon I."/>
            <person name="Castelle C.J."/>
            <person name="Probst A.J."/>
            <person name="Thomas B.C."/>
            <person name="Singh A."/>
            <person name="Wilkins M.J."/>
            <person name="Karaoz U."/>
            <person name="Brodie E.L."/>
            <person name="Williams K.H."/>
            <person name="Hubbard S.S."/>
            <person name="Banfield J.F."/>
        </authorList>
    </citation>
    <scope>NUCLEOTIDE SEQUENCE [LARGE SCALE GENOMIC DNA]</scope>
</reference>
<dbReference type="SUPFAM" id="SSF50630">
    <property type="entry name" value="Acid proteases"/>
    <property type="match status" value="1"/>
</dbReference>
<dbReference type="Proteomes" id="UP000178758">
    <property type="component" value="Unassembled WGS sequence"/>
</dbReference>
<name>A0A1F5DH90_9BACT</name>
<evidence type="ECO:0000259" key="2">
    <source>
        <dbReference type="PROSITE" id="PS50175"/>
    </source>
</evidence>
<dbReference type="GO" id="GO:0006508">
    <property type="term" value="P:proteolysis"/>
    <property type="evidence" value="ECO:0007669"/>
    <property type="project" value="InterPro"/>
</dbReference>
<evidence type="ECO:0000313" key="3">
    <source>
        <dbReference type="EMBL" id="OGD54527.1"/>
    </source>
</evidence>
<accession>A0A1F5DH90</accession>
<dbReference type="EMBL" id="MEZJ01000012">
    <property type="protein sequence ID" value="OGD54527.1"/>
    <property type="molecule type" value="Genomic_DNA"/>
</dbReference>
<dbReference type="InterPro" id="IPR021109">
    <property type="entry name" value="Peptidase_aspartic_dom_sf"/>
</dbReference>
<dbReference type="Gene3D" id="2.40.70.10">
    <property type="entry name" value="Acid Proteases"/>
    <property type="match status" value="1"/>
</dbReference>
<proteinExistence type="predicted"/>
<feature type="domain" description="Peptidase A2" evidence="2">
    <location>
        <begin position="22"/>
        <end position="93"/>
    </location>
</feature>
<comment type="caution">
    <text evidence="3">The sequence shown here is derived from an EMBL/GenBank/DDBJ whole genome shotgun (WGS) entry which is preliminary data.</text>
</comment>
<evidence type="ECO:0000313" key="4">
    <source>
        <dbReference type="Proteomes" id="UP000178758"/>
    </source>
</evidence>
<dbReference type="GO" id="GO:0004190">
    <property type="term" value="F:aspartic-type endopeptidase activity"/>
    <property type="evidence" value="ECO:0007669"/>
    <property type="project" value="InterPro"/>
</dbReference>
<gene>
    <name evidence="3" type="ORF">A3J78_01840</name>
</gene>
<keyword evidence="1" id="KW-0378">Hydrolase</keyword>
<dbReference type="PROSITE" id="PS00141">
    <property type="entry name" value="ASP_PROTEASE"/>
    <property type="match status" value="1"/>
</dbReference>
<protein>
    <recommendedName>
        <fullName evidence="2">Peptidase A2 domain-containing protein</fullName>
    </recommendedName>
</protein>
<evidence type="ECO:0000256" key="1">
    <source>
        <dbReference type="ARBA" id="ARBA00022801"/>
    </source>
</evidence>
<dbReference type="InterPro" id="IPR001995">
    <property type="entry name" value="Peptidase_A2_cat"/>
</dbReference>
<dbReference type="InterPro" id="IPR001969">
    <property type="entry name" value="Aspartic_peptidase_AS"/>
</dbReference>
<dbReference type="PROSITE" id="PS50175">
    <property type="entry name" value="ASP_PROT_RETROV"/>
    <property type="match status" value="1"/>
</dbReference>
<organism evidence="3 4">
    <name type="scientific">Candidatus Beckwithbacteria bacterium RBG_13_35_6</name>
    <dbReference type="NCBI Taxonomy" id="1797456"/>
    <lineage>
        <taxon>Bacteria</taxon>
        <taxon>Candidatus Beckwithiibacteriota</taxon>
    </lineage>
</organism>